<dbReference type="GO" id="GO:0006788">
    <property type="term" value="P:heme oxidation"/>
    <property type="evidence" value="ECO:0007669"/>
    <property type="project" value="InterPro"/>
</dbReference>
<evidence type="ECO:0000313" key="3">
    <source>
        <dbReference type="Proteomes" id="UP000009374"/>
    </source>
</evidence>
<dbReference type="GO" id="GO:0004392">
    <property type="term" value="F:heme oxygenase (decyclizing) activity"/>
    <property type="evidence" value="ECO:0007669"/>
    <property type="project" value="InterPro"/>
</dbReference>
<dbReference type="Proteomes" id="UP000009374">
    <property type="component" value="Unassembled WGS sequence"/>
</dbReference>
<dbReference type="Pfam" id="PF01126">
    <property type="entry name" value="Heme_oxygenase"/>
    <property type="match status" value="1"/>
</dbReference>
<reference evidence="2 3" key="1">
    <citation type="journal article" date="2009" name="Appl. Environ. Microbiol.">
        <title>Community genomic and proteomic analyses of chemoautotrophic iron-oxidizing "Leptospirillum rubarum" (Group II) and "Leptospirillum ferrodiazotrophum" (Group III) bacteria in acid mine drainage biofilms.</title>
        <authorList>
            <person name="Goltsman D.S."/>
            <person name="Denef V.J."/>
            <person name="Singer S.W."/>
            <person name="VerBerkmoes N.C."/>
            <person name="Lefsrud M."/>
            <person name="Mueller R.S."/>
            <person name="Dick G.J."/>
            <person name="Sun C.L."/>
            <person name="Wheeler K.E."/>
            <person name="Zemla A."/>
            <person name="Baker B.J."/>
            <person name="Hauser L."/>
            <person name="Land M."/>
            <person name="Shah M.B."/>
            <person name="Thelen M.P."/>
            <person name="Hettich R.L."/>
            <person name="Banfield J.F."/>
        </authorList>
    </citation>
    <scope>NUCLEOTIDE SEQUENCE [LARGE SCALE GENOMIC DNA]</scope>
</reference>
<dbReference type="EMBL" id="GG693863">
    <property type="protein sequence ID" value="EES53403.1"/>
    <property type="molecule type" value="Genomic_DNA"/>
</dbReference>
<keyword evidence="3" id="KW-1185">Reference proteome</keyword>
<dbReference type="SUPFAM" id="SSF48613">
    <property type="entry name" value="Heme oxygenase-like"/>
    <property type="match status" value="1"/>
</dbReference>
<protein>
    <submittedName>
        <fullName evidence="2">Heme oxygenase</fullName>
    </submittedName>
</protein>
<proteinExistence type="predicted"/>
<evidence type="ECO:0000256" key="1">
    <source>
        <dbReference type="SAM" id="MobiDB-lite"/>
    </source>
</evidence>
<organism evidence="2 3">
    <name type="scientific">Leptospirillum ferrodiazotrophum</name>
    <dbReference type="NCBI Taxonomy" id="412449"/>
    <lineage>
        <taxon>Bacteria</taxon>
        <taxon>Pseudomonadati</taxon>
        <taxon>Nitrospirota</taxon>
        <taxon>Nitrospiria</taxon>
        <taxon>Nitrospirales</taxon>
        <taxon>Nitrospiraceae</taxon>
        <taxon>Leptospirillum</taxon>
    </lineage>
</organism>
<feature type="compositionally biased region" description="Basic and acidic residues" evidence="1">
    <location>
        <begin position="206"/>
        <end position="216"/>
    </location>
</feature>
<evidence type="ECO:0000313" key="2">
    <source>
        <dbReference type="EMBL" id="EES53403.1"/>
    </source>
</evidence>
<feature type="region of interest" description="Disordered" evidence="1">
    <location>
        <begin position="191"/>
        <end position="216"/>
    </location>
</feature>
<dbReference type="AlphaFoldDB" id="C6HVI5"/>
<accession>C6HVI5</accession>
<sequence length="216" mass="24138">MKRSPLLSWLSRETSQMHRQLESTPLLSKLLDDSISLEEVSEVLDRFLWAYRPIDRALEASLSRFLPTYRTPLRTSLLIADLAALGQPVRKQGTMTFTPPCTLPETLGILYVTEGSTLGGTMIADKLEQSLARIPRQALSFFSLGGSGSPSLWEKFLVIFPSDPDSHDFSQELLRGATRTFRHFLDAFSSRDSTARPEDPQTTCLSDHHLADSLSP</sequence>
<gene>
    <name evidence="2" type="ORF">UBAL3_79160031</name>
</gene>
<dbReference type="CDD" id="cd19166">
    <property type="entry name" value="HemeO-bac"/>
    <property type="match status" value="1"/>
</dbReference>
<name>C6HVI5_9BACT</name>
<dbReference type="InterPro" id="IPR016084">
    <property type="entry name" value="Haem_Oase-like_multi-hlx"/>
</dbReference>
<dbReference type="InterPro" id="IPR016053">
    <property type="entry name" value="Haem_Oase-like"/>
</dbReference>
<dbReference type="Gene3D" id="1.20.910.10">
    <property type="entry name" value="Heme oxygenase-like"/>
    <property type="match status" value="1"/>
</dbReference>